<evidence type="ECO:0000313" key="5">
    <source>
        <dbReference type="EMBL" id="WOK98060.1"/>
    </source>
</evidence>
<comment type="similarity">
    <text evidence="3">Belongs to the GRAS family.</text>
</comment>
<gene>
    <name evidence="5" type="ORF">Cni_G06770</name>
</gene>
<evidence type="ECO:0000256" key="4">
    <source>
        <dbReference type="SAM" id="MobiDB-lite"/>
    </source>
</evidence>
<feature type="compositionally biased region" description="Low complexity" evidence="4">
    <location>
        <begin position="86"/>
        <end position="101"/>
    </location>
</feature>
<evidence type="ECO:0000313" key="6">
    <source>
        <dbReference type="Proteomes" id="UP001327560"/>
    </source>
</evidence>
<feature type="region of interest" description="SAW" evidence="3">
    <location>
        <begin position="652"/>
        <end position="723"/>
    </location>
</feature>
<dbReference type="PROSITE" id="PS50985">
    <property type="entry name" value="GRAS"/>
    <property type="match status" value="1"/>
</dbReference>
<evidence type="ECO:0008006" key="7">
    <source>
        <dbReference type="Google" id="ProtNLM"/>
    </source>
</evidence>
<feature type="compositionally biased region" description="Basic and acidic residues" evidence="4">
    <location>
        <begin position="52"/>
        <end position="63"/>
    </location>
</feature>
<accession>A0AAQ3K2G4</accession>
<feature type="short sequence motif" description="VHIID" evidence="3">
    <location>
        <begin position="470"/>
        <end position="474"/>
    </location>
</feature>
<feature type="region of interest" description="Leucine repeat II (LRII)" evidence="3">
    <location>
        <begin position="522"/>
        <end position="554"/>
    </location>
</feature>
<dbReference type="AlphaFoldDB" id="A0AAQ3K2G4"/>
<dbReference type="Pfam" id="PF03514">
    <property type="entry name" value="GRAS"/>
    <property type="match status" value="1"/>
</dbReference>
<organism evidence="5 6">
    <name type="scientific">Canna indica</name>
    <name type="common">Indian-shot</name>
    <dbReference type="NCBI Taxonomy" id="4628"/>
    <lineage>
        <taxon>Eukaryota</taxon>
        <taxon>Viridiplantae</taxon>
        <taxon>Streptophyta</taxon>
        <taxon>Embryophyta</taxon>
        <taxon>Tracheophyta</taxon>
        <taxon>Spermatophyta</taxon>
        <taxon>Magnoliopsida</taxon>
        <taxon>Liliopsida</taxon>
        <taxon>Zingiberales</taxon>
        <taxon>Cannaceae</taxon>
        <taxon>Canna</taxon>
    </lineage>
</organism>
<dbReference type="PANTHER" id="PTHR31636">
    <property type="entry name" value="OSJNBA0084A10.13 PROTEIN-RELATED"/>
    <property type="match status" value="1"/>
</dbReference>
<sequence length="724" mass="78271">MRGVMRSAVAEKRAPLQVLEGEEGLFLFDSAATEVVTINKRRKGAEGKEGLLLEPRSVLERRRSPSSPSSSASTLSSSLVGGGGPASSDGSATATHSAAAAEEARREEAGELPLVPAGPAAGEDCSLGGVDDWEALLSEPTASIGQDQTFLRWITGEVDDASTASNNGARLAFDPAFALEGASMSAEAINPPPLADHRFENRGSTFGCGNTNLDPSLAPPPGNSLPMPLSTLPSGVLFQESLEEKPLLFGPNLLLTQQYQAQPPHHSSSFFLPLHQFATHHGSQPAQHLSPPRKRPAIEPFPNPHVSDLFLSRNQPQQLGSSQLTAFALQPQPTMPSKPKLLTGDETAMAAVQEQQQTLVDQLFKAAELIEAGNTVSARGILARLNHQLPSPVGKPLLRSAFYFKEALHLLTSNSPHPPPPSPAPILTPLDVMLKLGTYKTFSDVSPIVQFTSFTCIQVLLEALNGAKCIHIIDFDIGVGVQWSAFMQELAQRWSSAMATIPHLKITACTSPSSHHPLELQLIHQNLCHFASSVNISFELNVLSLNPFDPSLLLGMCSAIDEAIAVNLPVGSAIRPPIPTLLRIVKQFSPKIVVSVDHGCDRIDLPFAHHILHTFQSCTVLLDSIDAAGTNQDAANKIERFLVQPRIEDAVMSRHQLSDKTLPWRTLFSSAGFMPLQFSNFTETQAECLLKRVLVRGFHVEKRLASLSLCWQRRELVSVSAWKC</sequence>
<feature type="region of interest" description="Disordered" evidence="4">
    <location>
        <begin position="52"/>
        <end position="108"/>
    </location>
</feature>
<evidence type="ECO:0000256" key="2">
    <source>
        <dbReference type="ARBA" id="ARBA00023163"/>
    </source>
</evidence>
<keyword evidence="2" id="KW-0804">Transcription</keyword>
<keyword evidence="1" id="KW-0805">Transcription regulation</keyword>
<protein>
    <recommendedName>
        <fullName evidence="7">Scarecrow-like protein 6</fullName>
    </recommendedName>
</protein>
<dbReference type="Proteomes" id="UP001327560">
    <property type="component" value="Chromosome 2"/>
</dbReference>
<evidence type="ECO:0000256" key="3">
    <source>
        <dbReference type="PROSITE-ProRule" id="PRU01191"/>
    </source>
</evidence>
<feature type="compositionally biased region" description="Low complexity" evidence="4">
    <location>
        <begin position="65"/>
        <end position="79"/>
    </location>
</feature>
<proteinExistence type="inferred from homology"/>
<dbReference type="InterPro" id="IPR005202">
    <property type="entry name" value="TF_GRAS"/>
</dbReference>
<evidence type="ECO:0000256" key="1">
    <source>
        <dbReference type="ARBA" id="ARBA00023015"/>
    </source>
</evidence>
<name>A0AAQ3K2G4_9LILI</name>
<comment type="caution">
    <text evidence="3">Lacks conserved residue(s) required for the propagation of feature annotation.</text>
</comment>
<keyword evidence="6" id="KW-1185">Reference proteome</keyword>
<dbReference type="EMBL" id="CP136891">
    <property type="protein sequence ID" value="WOK98060.1"/>
    <property type="molecule type" value="Genomic_DNA"/>
</dbReference>
<reference evidence="5 6" key="1">
    <citation type="submission" date="2023-10" db="EMBL/GenBank/DDBJ databases">
        <title>Chromosome-scale genome assembly provides insights into flower coloration mechanisms of Canna indica.</title>
        <authorList>
            <person name="Li C."/>
        </authorList>
    </citation>
    <scope>NUCLEOTIDE SEQUENCE [LARGE SCALE GENOMIC DNA]</scope>
    <source>
        <tissue evidence="5">Flower</tissue>
    </source>
</reference>